<reference evidence="2" key="1">
    <citation type="submission" date="2014-09" db="EMBL/GenBank/DDBJ databases">
        <authorList>
            <person name="Magalhaes I.L.F."/>
            <person name="Oliveira U."/>
            <person name="Santos F.R."/>
            <person name="Vidigal T.H.D.A."/>
            <person name="Brescovit A.D."/>
            <person name="Santos A.J."/>
        </authorList>
    </citation>
    <scope>NUCLEOTIDE SEQUENCE</scope>
    <source>
        <tissue evidence="2">Shoot tissue taken approximately 20 cm above the soil surface</tissue>
    </source>
</reference>
<reference evidence="2" key="2">
    <citation type="journal article" date="2015" name="Data Brief">
        <title>Shoot transcriptome of the giant reed, Arundo donax.</title>
        <authorList>
            <person name="Barrero R.A."/>
            <person name="Guerrero F.D."/>
            <person name="Moolhuijzen P."/>
            <person name="Goolsby J.A."/>
            <person name="Tidwell J."/>
            <person name="Bellgard S.E."/>
            <person name="Bellgard M.I."/>
        </authorList>
    </citation>
    <scope>NUCLEOTIDE SEQUENCE</scope>
    <source>
        <tissue evidence="2">Shoot tissue taken approximately 20 cm above the soil surface</tissue>
    </source>
</reference>
<accession>A0A0A9E031</accession>
<evidence type="ECO:0000256" key="1">
    <source>
        <dbReference type="SAM" id="Phobius"/>
    </source>
</evidence>
<dbReference type="EMBL" id="GBRH01205557">
    <property type="protein sequence ID" value="JAD92338.1"/>
    <property type="molecule type" value="Transcribed_RNA"/>
</dbReference>
<organism evidence="2">
    <name type="scientific">Arundo donax</name>
    <name type="common">Giant reed</name>
    <name type="synonym">Donax arundinaceus</name>
    <dbReference type="NCBI Taxonomy" id="35708"/>
    <lineage>
        <taxon>Eukaryota</taxon>
        <taxon>Viridiplantae</taxon>
        <taxon>Streptophyta</taxon>
        <taxon>Embryophyta</taxon>
        <taxon>Tracheophyta</taxon>
        <taxon>Spermatophyta</taxon>
        <taxon>Magnoliopsida</taxon>
        <taxon>Liliopsida</taxon>
        <taxon>Poales</taxon>
        <taxon>Poaceae</taxon>
        <taxon>PACMAD clade</taxon>
        <taxon>Arundinoideae</taxon>
        <taxon>Arundineae</taxon>
        <taxon>Arundo</taxon>
    </lineage>
</organism>
<name>A0A0A9E031_ARUDO</name>
<dbReference type="AlphaFoldDB" id="A0A0A9E031"/>
<protein>
    <submittedName>
        <fullName evidence="2">Uncharacterized protein</fullName>
    </submittedName>
</protein>
<keyword evidence="1" id="KW-0472">Membrane</keyword>
<evidence type="ECO:0000313" key="2">
    <source>
        <dbReference type="EMBL" id="JAD92338.1"/>
    </source>
</evidence>
<proteinExistence type="predicted"/>
<keyword evidence="1" id="KW-1133">Transmembrane helix</keyword>
<feature type="transmembrane region" description="Helical" evidence="1">
    <location>
        <begin position="12"/>
        <end position="33"/>
    </location>
</feature>
<sequence>MIERFDLYDFCFAIWSIMFNCFCLFLTSISLALT</sequence>
<keyword evidence="1" id="KW-0812">Transmembrane</keyword>